<dbReference type="InterPro" id="IPR037175">
    <property type="entry name" value="KFase_sf"/>
</dbReference>
<gene>
    <name evidence="1" type="ORF">K8089_12850</name>
</gene>
<keyword evidence="2" id="KW-1185">Reference proteome</keyword>
<dbReference type="GO" id="GO:0019441">
    <property type="term" value="P:L-tryptophan catabolic process to kynurenine"/>
    <property type="evidence" value="ECO:0007669"/>
    <property type="project" value="InterPro"/>
</dbReference>
<dbReference type="GO" id="GO:0004061">
    <property type="term" value="F:arylformamidase activity"/>
    <property type="evidence" value="ECO:0007669"/>
    <property type="project" value="InterPro"/>
</dbReference>
<name>A0A9X1U452_9FLAO</name>
<accession>A0A9X1U452</accession>
<evidence type="ECO:0000313" key="2">
    <source>
        <dbReference type="Proteomes" id="UP001139461"/>
    </source>
</evidence>
<evidence type="ECO:0000313" key="1">
    <source>
        <dbReference type="EMBL" id="MCG2419912.1"/>
    </source>
</evidence>
<comment type="caution">
    <text evidence="1">The sequence shown here is derived from an EMBL/GenBank/DDBJ whole genome shotgun (WGS) entry which is preliminary data.</text>
</comment>
<dbReference type="InterPro" id="IPR007325">
    <property type="entry name" value="KFase/CYL"/>
</dbReference>
<dbReference type="Proteomes" id="UP001139461">
    <property type="component" value="Unassembled WGS sequence"/>
</dbReference>
<dbReference type="EMBL" id="JAIRBA010000028">
    <property type="protein sequence ID" value="MCG2419912.1"/>
    <property type="molecule type" value="Genomic_DNA"/>
</dbReference>
<sequence length="252" mass="28315">MKTTIHLQKKTVQVDLSKPIDISIPLQASAENPLAWYQKKPIIEPVKMGDWVGKVAEGGSVNFNNVFFNPHAHGTHTEGYGHISEVFYSVNDALKTFFFLAEVISVKPEKVGEDEIISKESIAKALNGKTPEAIVIRTLPNSNSKKSKHWSNTNWPFLHEKAALFLREIGVKHLLIDLPSVDKEKDEGKLLAHKAFWNYPKNPRQNATITELIYVPDTVKDGSYLLNLQMASFHNDASPSKPVLYKIESTIK</sequence>
<proteinExistence type="predicted"/>
<organism evidence="1 2">
    <name type="scientific">Aequorivita vitellina</name>
    <dbReference type="NCBI Taxonomy" id="2874475"/>
    <lineage>
        <taxon>Bacteria</taxon>
        <taxon>Pseudomonadati</taxon>
        <taxon>Bacteroidota</taxon>
        <taxon>Flavobacteriia</taxon>
        <taxon>Flavobacteriales</taxon>
        <taxon>Flavobacteriaceae</taxon>
        <taxon>Aequorivita</taxon>
    </lineage>
</organism>
<dbReference type="SUPFAM" id="SSF102198">
    <property type="entry name" value="Putative cyclase"/>
    <property type="match status" value="1"/>
</dbReference>
<dbReference type="RefSeq" id="WP_237603697.1">
    <property type="nucleotide sequence ID" value="NZ_JAIRBA010000028.1"/>
</dbReference>
<dbReference type="AlphaFoldDB" id="A0A9X1U452"/>
<reference evidence="1" key="1">
    <citation type="submission" date="2021-09" db="EMBL/GenBank/DDBJ databases">
        <title>Genome of Aequorivita sp. strain F47161.</title>
        <authorList>
            <person name="Wang Y."/>
        </authorList>
    </citation>
    <scope>NUCLEOTIDE SEQUENCE</scope>
    <source>
        <strain evidence="1">F47161</strain>
    </source>
</reference>
<protein>
    <submittedName>
        <fullName evidence="1">Cyclase family protein</fullName>
    </submittedName>
</protein>
<dbReference type="Pfam" id="PF04199">
    <property type="entry name" value="Cyclase"/>
    <property type="match status" value="1"/>
</dbReference>
<dbReference type="Gene3D" id="3.50.30.50">
    <property type="entry name" value="Putative cyclase"/>
    <property type="match status" value="1"/>
</dbReference>